<evidence type="ECO:0000256" key="2">
    <source>
        <dbReference type="ARBA" id="ARBA00022737"/>
    </source>
</evidence>
<dbReference type="InterPro" id="IPR001307">
    <property type="entry name" value="Thiosulphate_STrfase_CS"/>
</dbReference>
<accession>A0A5C1YTF1</accession>
<evidence type="ECO:0000256" key="3">
    <source>
        <dbReference type="RuleBase" id="RU000507"/>
    </source>
</evidence>
<evidence type="ECO:0000313" key="5">
    <source>
        <dbReference type="EMBL" id="QEO18327.1"/>
    </source>
</evidence>
<organism evidence="5 6">
    <name type="scientific">Acetobacter vaccinii</name>
    <dbReference type="NCBI Taxonomy" id="2592655"/>
    <lineage>
        <taxon>Bacteria</taxon>
        <taxon>Pseudomonadati</taxon>
        <taxon>Pseudomonadota</taxon>
        <taxon>Alphaproteobacteria</taxon>
        <taxon>Acetobacterales</taxon>
        <taxon>Acetobacteraceae</taxon>
        <taxon>Acetobacter</taxon>
    </lineage>
</organism>
<dbReference type="CDD" id="cd01448">
    <property type="entry name" value="TST_Repeat_1"/>
    <property type="match status" value="1"/>
</dbReference>
<sequence length="283" mass="30594">MFPLATLDDVLAPSGSARRHLFDTTVLLPGESGSPADIFASGHLPGSRYLDLKRLSDPQSTLPNTAPSAAQFASVMSQLGVSDEDEIIFYDQGNVASACRAWWLATFFGHEKVRVLHGGLPAWRARQLPLTQENTDTPPVADYRTRTRFSRIVGLGDMQDIVATQQRPVLDARAQARFLGTTPEPRPGMAAGHMPGARNLPYKTLLDQQGFFLPAEDLKSIFQRLGVTTTNNPVCTCGSGMTASVLFVGLRLAGFETAALYDGSWAEWGSTPGLPVSTETQDV</sequence>
<evidence type="ECO:0000256" key="1">
    <source>
        <dbReference type="ARBA" id="ARBA00022679"/>
    </source>
</evidence>
<dbReference type="AlphaFoldDB" id="A0A5C1YTF1"/>
<name>A0A5C1YTF1_9PROT</name>
<dbReference type="PROSITE" id="PS50206">
    <property type="entry name" value="RHODANESE_3"/>
    <property type="match status" value="2"/>
</dbReference>
<protein>
    <recommendedName>
        <fullName evidence="3">Sulfurtransferase</fullName>
    </recommendedName>
</protein>
<feature type="domain" description="Rhodanese" evidence="4">
    <location>
        <begin position="22"/>
        <end position="132"/>
    </location>
</feature>
<keyword evidence="1 3" id="KW-0808">Transferase</keyword>
<dbReference type="OrthoDB" id="9781034at2"/>
<dbReference type="RefSeq" id="WP_149279989.1">
    <property type="nucleotide sequence ID" value="NZ_CP043506.1"/>
</dbReference>
<dbReference type="InterPro" id="IPR036873">
    <property type="entry name" value="Rhodanese-like_dom_sf"/>
</dbReference>
<dbReference type="CDD" id="cd01449">
    <property type="entry name" value="TST_Repeat_2"/>
    <property type="match status" value="1"/>
</dbReference>
<dbReference type="Proteomes" id="UP000324536">
    <property type="component" value="Chromosome"/>
</dbReference>
<feature type="domain" description="Rhodanese" evidence="4">
    <location>
        <begin position="163"/>
        <end position="277"/>
    </location>
</feature>
<dbReference type="PANTHER" id="PTHR11364">
    <property type="entry name" value="THIOSULFATE SULFERTANSFERASE"/>
    <property type="match status" value="1"/>
</dbReference>
<keyword evidence="6" id="KW-1185">Reference proteome</keyword>
<dbReference type="PROSITE" id="PS00683">
    <property type="entry name" value="RHODANESE_2"/>
    <property type="match status" value="1"/>
</dbReference>
<dbReference type="InterPro" id="IPR001763">
    <property type="entry name" value="Rhodanese-like_dom"/>
</dbReference>
<dbReference type="GO" id="GO:0004792">
    <property type="term" value="F:thiosulfate-cyanide sulfurtransferase activity"/>
    <property type="evidence" value="ECO:0007669"/>
    <property type="project" value="InterPro"/>
</dbReference>
<gene>
    <name evidence="5" type="ORF">FLP30_11890</name>
</gene>
<dbReference type="EMBL" id="CP043506">
    <property type="protein sequence ID" value="QEO18327.1"/>
    <property type="molecule type" value="Genomic_DNA"/>
</dbReference>
<keyword evidence="2" id="KW-0677">Repeat</keyword>
<dbReference type="Gene3D" id="3.40.250.10">
    <property type="entry name" value="Rhodanese-like domain"/>
    <property type="match status" value="2"/>
</dbReference>
<dbReference type="PANTHER" id="PTHR11364:SF27">
    <property type="entry name" value="SULFURTRANSFERASE"/>
    <property type="match status" value="1"/>
</dbReference>
<dbReference type="KEGG" id="acek:FLP30_11890"/>
<dbReference type="InterPro" id="IPR045078">
    <property type="entry name" value="TST/MPST-like"/>
</dbReference>
<dbReference type="SMART" id="SM00450">
    <property type="entry name" value="RHOD"/>
    <property type="match status" value="2"/>
</dbReference>
<evidence type="ECO:0000259" key="4">
    <source>
        <dbReference type="PROSITE" id="PS50206"/>
    </source>
</evidence>
<reference evidence="5 6" key="1">
    <citation type="submission" date="2019-09" db="EMBL/GenBank/DDBJ databases">
        <title>Genome sequencing of strain KACC 21233.</title>
        <authorList>
            <person name="Heo J."/>
            <person name="Kim S.-J."/>
            <person name="Kim J.-S."/>
            <person name="Hong S.-B."/>
            <person name="Kwon S.-W."/>
        </authorList>
    </citation>
    <scope>NUCLEOTIDE SEQUENCE [LARGE SCALE GENOMIC DNA]</scope>
    <source>
        <strain evidence="5 6">KACC 21233</strain>
    </source>
</reference>
<proteinExistence type="predicted"/>
<evidence type="ECO:0000313" key="6">
    <source>
        <dbReference type="Proteomes" id="UP000324536"/>
    </source>
</evidence>
<dbReference type="Pfam" id="PF00581">
    <property type="entry name" value="Rhodanese"/>
    <property type="match status" value="2"/>
</dbReference>
<dbReference type="SUPFAM" id="SSF52821">
    <property type="entry name" value="Rhodanese/Cell cycle control phosphatase"/>
    <property type="match status" value="2"/>
</dbReference>